<sequence length="155" mass="17496">MFEVLVSGLSRQQQEFAYYALRNACLAQVRNWPSLLPAYGGCSPVIREPDCFQRNTSSSQLGWWMPGLQRLAWSPAITHVVAPPVSLDLLGWEITPKDWRMAEESAFYKEKHAVEGAWQQTHEDLQKGLAGTAASRMEMLPFGEHPENETDAFAE</sequence>
<proteinExistence type="predicted"/>
<evidence type="ECO:0000313" key="1">
    <source>
        <dbReference type="EMBL" id="EOB00364.1"/>
    </source>
</evidence>
<accession>R0L468</accession>
<gene>
    <name evidence="1" type="ORF">Anapl_13427</name>
</gene>
<protein>
    <submittedName>
        <fullName evidence="1">Uncharacterized protein</fullName>
    </submittedName>
</protein>
<name>R0L468_ANAPL</name>
<dbReference type="AlphaFoldDB" id="R0L468"/>
<reference evidence="2" key="1">
    <citation type="journal article" date="2013" name="Nat. Genet.">
        <title>The duck genome and transcriptome provide insight into an avian influenza virus reservoir species.</title>
        <authorList>
            <person name="Huang Y."/>
            <person name="Li Y."/>
            <person name="Burt D.W."/>
            <person name="Chen H."/>
            <person name="Zhang Y."/>
            <person name="Qian W."/>
            <person name="Kim H."/>
            <person name="Gan S."/>
            <person name="Zhao Y."/>
            <person name="Li J."/>
            <person name="Yi K."/>
            <person name="Feng H."/>
            <person name="Zhu P."/>
            <person name="Li B."/>
            <person name="Liu Q."/>
            <person name="Fairley S."/>
            <person name="Magor K.E."/>
            <person name="Du Z."/>
            <person name="Hu X."/>
            <person name="Goodman L."/>
            <person name="Tafer H."/>
            <person name="Vignal A."/>
            <person name="Lee T."/>
            <person name="Kim K.W."/>
            <person name="Sheng Z."/>
            <person name="An Y."/>
            <person name="Searle S."/>
            <person name="Herrero J."/>
            <person name="Groenen M.A."/>
            <person name="Crooijmans R.P."/>
            <person name="Faraut T."/>
            <person name="Cai Q."/>
            <person name="Webster R.G."/>
            <person name="Aldridge J.R."/>
            <person name="Warren W.C."/>
            <person name="Bartschat S."/>
            <person name="Kehr S."/>
            <person name="Marz M."/>
            <person name="Stadler P.F."/>
            <person name="Smith J."/>
            <person name="Kraus R.H."/>
            <person name="Zhao Y."/>
            <person name="Ren L."/>
            <person name="Fei J."/>
            <person name="Morisson M."/>
            <person name="Kaiser P."/>
            <person name="Griffin D.K."/>
            <person name="Rao M."/>
            <person name="Pitel F."/>
            <person name="Wang J."/>
            <person name="Li N."/>
        </authorList>
    </citation>
    <scope>NUCLEOTIDE SEQUENCE [LARGE SCALE GENOMIC DNA]</scope>
</reference>
<dbReference type="EMBL" id="KB743203">
    <property type="protein sequence ID" value="EOB00364.1"/>
    <property type="molecule type" value="Genomic_DNA"/>
</dbReference>
<evidence type="ECO:0000313" key="2">
    <source>
        <dbReference type="Proteomes" id="UP000296049"/>
    </source>
</evidence>
<dbReference type="Proteomes" id="UP000296049">
    <property type="component" value="Unassembled WGS sequence"/>
</dbReference>
<keyword evidence="2" id="KW-1185">Reference proteome</keyword>
<organism evidence="1 2">
    <name type="scientific">Anas platyrhynchos</name>
    <name type="common">Mallard</name>
    <name type="synonym">Anas boschas</name>
    <dbReference type="NCBI Taxonomy" id="8839"/>
    <lineage>
        <taxon>Eukaryota</taxon>
        <taxon>Metazoa</taxon>
        <taxon>Chordata</taxon>
        <taxon>Craniata</taxon>
        <taxon>Vertebrata</taxon>
        <taxon>Euteleostomi</taxon>
        <taxon>Archelosauria</taxon>
        <taxon>Archosauria</taxon>
        <taxon>Dinosauria</taxon>
        <taxon>Saurischia</taxon>
        <taxon>Theropoda</taxon>
        <taxon>Coelurosauria</taxon>
        <taxon>Aves</taxon>
        <taxon>Neognathae</taxon>
        <taxon>Galloanserae</taxon>
        <taxon>Anseriformes</taxon>
        <taxon>Anatidae</taxon>
        <taxon>Anatinae</taxon>
        <taxon>Anas</taxon>
    </lineage>
</organism>